<comment type="caution">
    <text evidence="2">The sequence shown here is derived from an EMBL/GenBank/DDBJ whole genome shotgun (WGS) entry which is preliminary data.</text>
</comment>
<feature type="chain" id="PRO_5017591859" description="Cyanovirin-N domain-containing protein" evidence="1">
    <location>
        <begin position="32"/>
        <end position="163"/>
    </location>
</feature>
<reference evidence="2 3" key="1">
    <citation type="journal article" date="2018" name="IMA Fungus">
        <title>IMA Genome-F 9: Draft genome sequence of Annulohypoxylon stygium, Aspergillus mulundensis, Berkeleyomyces basicola (syn. Thielaviopsis basicola), Ceratocystis smalleyi, two Cercospora beticola strains, Coleophoma cylindrospora, Fusarium fracticaudum, Phialophora cf. hyalina, and Morchella septimelata.</title>
        <authorList>
            <person name="Wingfield B.D."/>
            <person name="Bills G.F."/>
            <person name="Dong Y."/>
            <person name="Huang W."/>
            <person name="Nel W.J."/>
            <person name="Swalarsk-Parry B.S."/>
            <person name="Vaghefi N."/>
            <person name="Wilken P.M."/>
            <person name="An Z."/>
            <person name="de Beer Z.W."/>
            <person name="De Vos L."/>
            <person name="Chen L."/>
            <person name="Duong T.A."/>
            <person name="Gao Y."/>
            <person name="Hammerbacher A."/>
            <person name="Kikkert J.R."/>
            <person name="Li Y."/>
            <person name="Li H."/>
            <person name="Li K."/>
            <person name="Li Q."/>
            <person name="Liu X."/>
            <person name="Ma X."/>
            <person name="Naidoo K."/>
            <person name="Pethybridge S.J."/>
            <person name="Sun J."/>
            <person name="Steenkamp E.T."/>
            <person name="van der Nest M.A."/>
            <person name="van Wyk S."/>
            <person name="Wingfield M.J."/>
            <person name="Xiong C."/>
            <person name="Yue Q."/>
            <person name="Zhang X."/>
        </authorList>
    </citation>
    <scope>NUCLEOTIDE SEQUENCE [LARGE SCALE GENOMIC DNA]</scope>
    <source>
        <strain evidence="2 3">DSM 5745</strain>
    </source>
</reference>
<keyword evidence="1" id="KW-0732">Signal</keyword>
<dbReference type="AlphaFoldDB" id="A0A3D8SB74"/>
<evidence type="ECO:0000313" key="2">
    <source>
        <dbReference type="EMBL" id="RDW83560.1"/>
    </source>
</evidence>
<feature type="signal peptide" evidence="1">
    <location>
        <begin position="1"/>
        <end position="31"/>
    </location>
</feature>
<dbReference type="Proteomes" id="UP000256690">
    <property type="component" value="Unassembled WGS sequence"/>
</dbReference>
<protein>
    <recommendedName>
        <fullName evidence="4">Cyanovirin-N domain-containing protein</fullName>
    </recommendedName>
</protein>
<keyword evidence="3" id="KW-1185">Reference proteome</keyword>
<dbReference type="RefSeq" id="XP_026604898.1">
    <property type="nucleotide sequence ID" value="XM_026745902.1"/>
</dbReference>
<dbReference type="EMBL" id="PVWQ01000004">
    <property type="protein sequence ID" value="RDW83560.1"/>
    <property type="molecule type" value="Genomic_DNA"/>
</dbReference>
<name>A0A3D8SB74_9EURO</name>
<sequence>MFASIASIANMFRLQALVMTILAILVCTVTADSIVGCYPKEYGANGVDAKSYFNFFLDRDTDITVPAASCVRPFCQEDIYGNPNTGVWVCNDNDDIEMTVLRDDYIAGGNQIFEKCETKDHLVGGTIASPDKKIRIAIIRDDHCLDYKPPTGVPPGKEVVDYY</sequence>
<proteinExistence type="predicted"/>
<evidence type="ECO:0008006" key="4">
    <source>
        <dbReference type="Google" id="ProtNLM"/>
    </source>
</evidence>
<accession>A0A3D8SB74</accession>
<evidence type="ECO:0000256" key="1">
    <source>
        <dbReference type="SAM" id="SignalP"/>
    </source>
</evidence>
<dbReference type="GeneID" id="38114256"/>
<evidence type="ECO:0000313" key="3">
    <source>
        <dbReference type="Proteomes" id="UP000256690"/>
    </source>
</evidence>
<gene>
    <name evidence="2" type="ORF">DSM5745_03886</name>
</gene>
<organism evidence="2 3">
    <name type="scientific">Aspergillus mulundensis</name>
    <dbReference type="NCBI Taxonomy" id="1810919"/>
    <lineage>
        <taxon>Eukaryota</taxon>
        <taxon>Fungi</taxon>
        <taxon>Dikarya</taxon>
        <taxon>Ascomycota</taxon>
        <taxon>Pezizomycotina</taxon>
        <taxon>Eurotiomycetes</taxon>
        <taxon>Eurotiomycetidae</taxon>
        <taxon>Eurotiales</taxon>
        <taxon>Aspergillaceae</taxon>
        <taxon>Aspergillus</taxon>
        <taxon>Aspergillus subgen. Nidulantes</taxon>
    </lineage>
</organism>